<dbReference type="Proteomes" id="UP000009138">
    <property type="component" value="Unassembled WGS sequence"/>
</dbReference>
<dbReference type="VEuPathDB" id="FungiDB:RO3G_12447"/>
<dbReference type="AlphaFoldDB" id="I1CH06"/>
<protein>
    <submittedName>
        <fullName evidence="1">Uncharacterized protein</fullName>
    </submittedName>
</protein>
<reference evidence="1 2" key="1">
    <citation type="journal article" date="2009" name="PLoS Genet.">
        <title>Genomic analysis of the basal lineage fungus Rhizopus oryzae reveals a whole-genome duplication.</title>
        <authorList>
            <person name="Ma L.-J."/>
            <person name="Ibrahim A.S."/>
            <person name="Skory C."/>
            <person name="Grabherr M.G."/>
            <person name="Burger G."/>
            <person name="Butler M."/>
            <person name="Elias M."/>
            <person name="Idnurm A."/>
            <person name="Lang B.F."/>
            <person name="Sone T."/>
            <person name="Abe A."/>
            <person name="Calvo S.E."/>
            <person name="Corrochano L.M."/>
            <person name="Engels R."/>
            <person name="Fu J."/>
            <person name="Hansberg W."/>
            <person name="Kim J.-M."/>
            <person name="Kodira C.D."/>
            <person name="Koehrsen M.J."/>
            <person name="Liu B."/>
            <person name="Miranda-Saavedra D."/>
            <person name="O'Leary S."/>
            <person name="Ortiz-Castellanos L."/>
            <person name="Poulter R."/>
            <person name="Rodriguez-Romero J."/>
            <person name="Ruiz-Herrera J."/>
            <person name="Shen Y.-Q."/>
            <person name="Zeng Q."/>
            <person name="Galagan J."/>
            <person name="Birren B.W."/>
            <person name="Cuomo C.A."/>
            <person name="Wickes B.L."/>
        </authorList>
    </citation>
    <scope>NUCLEOTIDE SEQUENCE [LARGE SCALE GENOMIC DNA]</scope>
    <source>
        <strain evidence="2">RA 99-880 / ATCC MYA-4621 / FGSC 9543 / NRRL 43880</strain>
    </source>
</reference>
<evidence type="ECO:0000313" key="1">
    <source>
        <dbReference type="EMBL" id="EIE87736.1"/>
    </source>
</evidence>
<dbReference type="InParanoid" id="I1CH06"/>
<keyword evidence="2" id="KW-1185">Reference proteome</keyword>
<accession>I1CH06</accession>
<gene>
    <name evidence="1" type="ORF">RO3G_12447</name>
</gene>
<name>I1CH06_RHIO9</name>
<dbReference type="EMBL" id="CH476741">
    <property type="protein sequence ID" value="EIE87736.1"/>
    <property type="molecule type" value="Genomic_DNA"/>
</dbReference>
<evidence type="ECO:0000313" key="2">
    <source>
        <dbReference type="Proteomes" id="UP000009138"/>
    </source>
</evidence>
<dbReference type="RefSeq" id="XP_067523132.1">
    <property type="nucleotide sequence ID" value="XM_067667031.1"/>
</dbReference>
<dbReference type="GeneID" id="93619412"/>
<proteinExistence type="predicted"/>
<sequence>MCATYAVWSLYWKHVFDPEPFWPNEAVVCATLQLRRIHQEIAQARKNIRDI</sequence>
<organism evidence="1 2">
    <name type="scientific">Rhizopus delemar (strain RA 99-880 / ATCC MYA-4621 / FGSC 9543 / NRRL 43880)</name>
    <name type="common">Mucormycosis agent</name>
    <name type="synonym">Rhizopus arrhizus var. delemar</name>
    <dbReference type="NCBI Taxonomy" id="246409"/>
    <lineage>
        <taxon>Eukaryota</taxon>
        <taxon>Fungi</taxon>
        <taxon>Fungi incertae sedis</taxon>
        <taxon>Mucoromycota</taxon>
        <taxon>Mucoromycotina</taxon>
        <taxon>Mucoromycetes</taxon>
        <taxon>Mucorales</taxon>
        <taxon>Mucorineae</taxon>
        <taxon>Rhizopodaceae</taxon>
        <taxon>Rhizopus</taxon>
    </lineage>
</organism>